<feature type="transmembrane region" description="Helical" evidence="8">
    <location>
        <begin position="12"/>
        <end position="31"/>
    </location>
</feature>
<feature type="transmembrane region" description="Helical" evidence="8">
    <location>
        <begin position="137"/>
        <end position="163"/>
    </location>
</feature>
<evidence type="ECO:0000256" key="5">
    <source>
        <dbReference type="ARBA" id="ARBA00022692"/>
    </source>
</evidence>
<feature type="transmembrane region" description="Helical" evidence="8">
    <location>
        <begin position="175"/>
        <end position="195"/>
    </location>
</feature>
<organism evidence="9 10">
    <name type="scientific">Reyranella humidisoli</name>
    <dbReference type="NCBI Taxonomy" id="2849149"/>
    <lineage>
        <taxon>Bacteria</taxon>
        <taxon>Pseudomonadati</taxon>
        <taxon>Pseudomonadota</taxon>
        <taxon>Alphaproteobacteria</taxon>
        <taxon>Hyphomicrobiales</taxon>
        <taxon>Reyranellaceae</taxon>
        <taxon>Reyranella</taxon>
    </lineage>
</organism>
<protein>
    <recommendedName>
        <fullName evidence="8">Probable membrane transporter protein</fullName>
    </recommendedName>
</protein>
<keyword evidence="3" id="KW-0813">Transport</keyword>
<comment type="subcellular location">
    <subcellularLocation>
        <location evidence="1 8">Cell membrane</location>
        <topology evidence="1 8">Multi-pass membrane protein</topology>
    </subcellularLocation>
</comment>
<evidence type="ECO:0000256" key="4">
    <source>
        <dbReference type="ARBA" id="ARBA00022475"/>
    </source>
</evidence>
<evidence type="ECO:0000256" key="1">
    <source>
        <dbReference type="ARBA" id="ARBA00004651"/>
    </source>
</evidence>
<feature type="transmembrane region" description="Helical" evidence="8">
    <location>
        <begin position="79"/>
        <end position="99"/>
    </location>
</feature>
<dbReference type="PANTHER" id="PTHR30269">
    <property type="entry name" value="TRANSMEMBRANE PROTEIN YFCA"/>
    <property type="match status" value="1"/>
</dbReference>
<evidence type="ECO:0000313" key="9">
    <source>
        <dbReference type="EMBL" id="MBU8875807.1"/>
    </source>
</evidence>
<comment type="similarity">
    <text evidence="2 8">Belongs to the 4-toluene sulfonate uptake permease (TSUP) (TC 2.A.102) family.</text>
</comment>
<comment type="caution">
    <text evidence="9">The sequence shown here is derived from an EMBL/GenBank/DDBJ whole genome shotgun (WGS) entry which is preliminary data.</text>
</comment>
<keyword evidence="4 8" id="KW-1003">Cell membrane</keyword>
<feature type="transmembrane region" description="Helical" evidence="8">
    <location>
        <begin position="234"/>
        <end position="252"/>
    </location>
</feature>
<keyword evidence="10" id="KW-1185">Reference proteome</keyword>
<evidence type="ECO:0000256" key="3">
    <source>
        <dbReference type="ARBA" id="ARBA00022448"/>
    </source>
</evidence>
<evidence type="ECO:0000256" key="6">
    <source>
        <dbReference type="ARBA" id="ARBA00022989"/>
    </source>
</evidence>
<keyword evidence="7 8" id="KW-0472">Membrane</keyword>
<dbReference type="Pfam" id="PF01925">
    <property type="entry name" value="TauE"/>
    <property type="match status" value="1"/>
</dbReference>
<dbReference type="EMBL" id="JAHOPB010000002">
    <property type="protein sequence ID" value="MBU8875807.1"/>
    <property type="molecule type" value="Genomic_DNA"/>
</dbReference>
<sequence length="254" mass="27066">MITYVQSLFAETGLWTALGVTLVAGLMRGFAGFGSAMLMAPIFAILFGSAEMVVTVVAIELVVSLQLFPQVRRHADWKVLTPMSIAACLAMPAGVWLLASVDKNTIVTSVSAVIVAFVLLMWTGWKYTGRRSTAATVIVGAVSGAMMATTSVGGPPVLLYLLSGNDPPQVNRANIVTYYFLTQFLLIVIVLATGVAGVDALVRAVVLFPVMVLGAWAGGRLFHGLASERLYRNVALTILFLTGLFGLLRNWLVA</sequence>
<feature type="transmembrane region" description="Helical" evidence="8">
    <location>
        <begin position="106"/>
        <end position="125"/>
    </location>
</feature>
<dbReference type="InterPro" id="IPR002781">
    <property type="entry name" value="TM_pro_TauE-like"/>
</dbReference>
<accession>A0ABS6IQ32</accession>
<feature type="transmembrane region" description="Helical" evidence="8">
    <location>
        <begin position="38"/>
        <end position="59"/>
    </location>
</feature>
<dbReference type="RefSeq" id="WP_216964146.1">
    <property type="nucleotide sequence ID" value="NZ_JAHOPB010000002.1"/>
</dbReference>
<keyword evidence="6 8" id="KW-1133">Transmembrane helix</keyword>
<evidence type="ECO:0000256" key="8">
    <source>
        <dbReference type="RuleBase" id="RU363041"/>
    </source>
</evidence>
<evidence type="ECO:0000313" key="10">
    <source>
        <dbReference type="Proteomes" id="UP000727907"/>
    </source>
</evidence>
<reference evidence="9 10" key="1">
    <citation type="submission" date="2021-06" db="EMBL/GenBank/DDBJ databases">
        <authorList>
            <person name="Lee D.H."/>
        </authorList>
    </citation>
    <scope>NUCLEOTIDE SEQUENCE [LARGE SCALE GENOMIC DNA]</scope>
    <source>
        <strain evidence="9 10">MMS21-HV4-11</strain>
    </source>
</reference>
<gene>
    <name evidence="9" type="ORF">KQ910_18685</name>
</gene>
<evidence type="ECO:0000256" key="2">
    <source>
        <dbReference type="ARBA" id="ARBA00009142"/>
    </source>
</evidence>
<proteinExistence type="inferred from homology"/>
<dbReference type="InterPro" id="IPR052017">
    <property type="entry name" value="TSUP"/>
</dbReference>
<dbReference type="PANTHER" id="PTHR30269:SF37">
    <property type="entry name" value="MEMBRANE TRANSPORTER PROTEIN"/>
    <property type="match status" value="1"/>
</dbReference>
<feature type="transmembrane region" description="Helical" evidence="8">
    <location>
        <begin position="201"/>
        <end position="222"/>
    </location>
</feature>
<name>A0ABS6IQ32_9HYPH</name>
<dbReference type="Proteomes" id="UP000727907">
    <property type="component" value="Unassembled WGS sequence"/>
</dbReference>
<keyword evidence="5 8" id="KW-0812">Transmembrane</keyword>
<evidence type="ECO:0000256" key="7">
    <source>
        <dbReference type="ARBA" id="ARBA00023136"/>
    </source>
</evidence>